<keyword evidence="1" id="KW-0472">Membrane</keyword>
<protein>
    <recommendedName>
        <fullName evidence="3">ABC transmembrane type-1 domain-containing protein</fullName>
    </recommendedName>
</protein>
<keyword evidence="1" id="KW-0812">Transmembrane</keyword>
<name>A0A1X7V8L6_AMPQE</name>
<evidence type="ECO:0000313" key="2">
    <source>
        <dbReference type="EnsemblMetazoa" id="Aqu2.1.36356_001"/>
    </source>
</evidence>
<proteinExistence type="predicted"/>
<reference evidence="2" key="1">
    <citation type="submission" date="2017-05" db="UniProtKB">
        <authorList>
            <consortium name="EnsemblMetazoa"/>
        </authorList>
    </citation>
    <scope>IDENTIFICATION</scope>
</reference>
<keyword evidence="1" id="KW-1133">Transmembrane helix</keyword>
<dbReference type="AlphaFoldDB" id="A0A1X7V8L6"/>
<dbReference type="EnsemblMetazoa" id="Aqu2.1.36356_001">
    <property type="protein sequence ID" value="Aqu2.1.36356_001"/>
    <property type="gene ID" value="Aqu2.1.36356"/>
</dbReference>
<evidence type="ECO:0008006" key="3">
    <source>
        <dbReference type="Google" id="ProtNLM"/>
    </source>
</evidence>
<evidence type="ECO:0000256" key="1">
    <source>
        <dbReference type="SAM" id="Phobius"/>
    </source>
</evidence>
<organism evidence="2">
    <name type="scientific">Amphimedon queenslandica</name>
    <name type="common">Sponge</name>
    <dbReference type="NCBI Taxonomy" id="400682"/>
    <lineage>
        <taxon>Eukaryota</taxon>
        <taxon>Metazoa</taxon>
        <taxon>Porifera</taxon>
        <taxon>Demospongiae</taxon>
        <taxon>Heteroscleromorpha</taxon>
        <taxon>Haplosclerida</taxon>
        <taxon>Niphatidae</taxon>
        <taxon>Amphimedon</taxon>
    </lineage>
</organism>
<dbReference type="InParanoid" id="A0A1X7V8L6"/>
<accession>A0A1X7V8L6</accession>
<sequence>PTPIATYSSYFTHSLQMIHLVSALFHITQSTNAVITHFCQNIPFSLFCAWLTFISLKTVILMLLSPLLVIITIIIIITTIMIVIIIVIITITIVIIIVIIVSMSNIVISKI</sequence>
<feature type="transmembrane region" description="Helical" evidence="1">
    <location>
        <begin position="42"/>
        <end position="64"/>
    </location>
</feature>
<feature type="transmembrane region" description="Helical" evidence="1">
    <location>
        <begin position="70"/>
        <end position="101"/>
    </location>
</feature>